<dbReference type="EMBL" id="VICG01000004">
    <property type="protein sequence ID" value="KAA8573132.1"/>
    <property type="molecule type" value="Genomic_DNA"/>
</dbReference>
<feature type="compositionally biased region" description="Basic and acidic residues" evidence="1">
    <location>
        <begin position="42"/>
        <end position="55"/>
    </location>
</feature>
<reference evidence="2 3" key="1">
    <citation type="submission" date="2019-06" db="EMBL/GenBank/DDBJ databases">
        <title>Genome Sequence of the Brown Rot Fungal Pathogen Monilinia fructicola.</title>
        <authorList>
            <person name="De Miccolis Angelini R.M."/>
            <person name="Landi L."/>
            <person name="Abate D."/>
            <person name="Pollastro S."/>
            <person name="Romanazzi G."/>
            <person name="Faretra F."/>
        </authorList>
    </citation>
    <scope>NUCLEOTIDE SEQUENCE [LARGE SCALE GENOMIC DNA]</scope>
    <source>
        <strain evidence="2 3">Mfrc123</strain>
    </source>
</reference>
<keyword evidence="3" id="KW-1185">Reference proteome</keyword>
<gene>
    <name evidence="2" type="ORF">EYC84_003649</name>
</gene>
<feature type="region of interest" description="Disordered" evidence="1">
    <location>
        <begin position="41"/>
        <end position="61"/>
    </location>
</feature>
<evidence type="ECO:0000256" key="1">
    <source>
        <dbReference type="SAM" id="MobiDB-lite"/>
    </source>
</evidence>
<evidence type="ECO:0000313" key="2">
    <source>
        <dbReference type="EMBL" id="KAA8573132.1"/>
    </source>
</evidence>
<accession>A0A5M9JZJ1</accession>
<proteinExistence type="predicted"/>
<protein>
    <submittedName>
        <fullName evidence="2">Uncharacterized protein</fullName>
    </submittedName>
</protein>
<organism evidence="2 3">
    <name type="scientific">Monilinia fructicola</name>
    <name type="common">Brown rot fungus</name>
    <name type="synonym">Ciboria fructicola</name>
    <dbReference type="NCBI Taxonomy" id="38448"/>
    <lineage>
        <taxon>Eukaryota</taxon>
        <taxon>Fungi</taxon>
        <taxon>Dikarya</taxon>
        <taxon>Ascomycota</taxon>
        <taxon>Pezizomycotina</taxon>
        <taxon>Leotiomycetes</taxon>
        <taxon>Helotiales</taxon>
        <taxon>Sclerotiniaceae</taxon>
        <taxon>Monilinia</taxon>
    </lineage>
</organism>
<dbReference type="Proteomes" id="UP000322873">
    <property type="component" value="Unassembled WGS sequence"/>
</dbReference>
<comment type="caution">
    <text evidence="2">The sequence shown here is derived from an EMBL/GenBank/DDBJ whole genome shotgun (WGS) entry which is preliminary data.</text>
</comment>
<dbReference type="AlphaFoldDB" id="A0A5M9JZJ1"/>
<evidence type="ECO:0000313" key="3">
    <source>
        <dbReference type="Proteomes" id="UP000322873"/>
    </source>
</evidence>
<name>A0A5M9JZJ1_MONFR</name>
<sequence length="143" mass="16612">MDGVASPATTRLKCGLNSSFTGQDTLKITYQLIYYRRRGRKEGKIRAKQSKEKKTPIPNTRRTMTDQLLDQVRDLAEGQIDFEGQRLAEFLTNRSIGHIWSNCLLRWLLQTGYQTCACLRVTWDGFYLRRRCTSMAILQETSR</sequence>